<comment type="catalytic activity">
    <reaction evidence="11">
        <text>Preferential cleavage: (Ac)2-L-Lys-D-Ala-|-D-Ala. Also transpeptidation of peptidyl-alanyl moieties that are N-acyl substituents of D-alanine.</text>
        <dbReference type="EC" id="3.4.16.4"/>
    </reaction>
</comment>
<keyword evidence="17" id="KW-1185">Reference proteome</keyword>
<keyword evidence="7" id="KW-0378">Hydrolase</keyword>
<keyword evidence="13" id="KW-0472">Membrane</keyword>
<dbReference type="PANTHER" id="PTHR21581:SF33">
    <property type="entry name" value="D-ALANYL-D-ALANINE CARBOXYPEPTIDASE DACB"/>
    <property type="match status" value="1"/>
</dbReference>
<keyword evidence="13" id="KW-1133">Transmembrane helix</keyword>
<comment type="caution">
    <text evidence="16">The sequence shown here is derived from an EMBL/GenBank/DDBJ whole genome shotgun (WGS) entry which is preliminary data.</text>
</comment>
<dbReference type="Proteomes" id="UP000627781">
    <property type="component" value="Unassembled WGS sequence"/>
</dbReference>
<evidence type="ECO:0000256" key="7">
    <source>
        <dbReference type="ARBA" id="ARBA00022801"/>
    </source>
</evidence>
<comment type="pathway">
    <text evidence="1">Cell wall biogenesis; peptidoglycan biosynthesis.</text>
</comment>
<evidence type="ECO:0000256" key="1">
    <source>
        <dbReference type="ARBA" id="ARBA00004752"/>
    </source>
</evidence>
<keyword evidence="4 16" id="KW-0121">Carboxypeptidase</keyword>
<evidence type="ECO:0000259" key="15">
    <source>
        <dbReference type="Pfam" id="PF07943"/>
    </source>
</evidence>
<keyword evidence="6" id="KW-0732">Signal</keyword>
<evidence type="ECO:0000256" key="6">
    <source>
        <dbReference type="ARBA" id="ARBA00022729"/>
    </source>
</evidence>
<feature type="transmembrane region" description="Helical" evidence="13">
    <location>
        <begin position="12"/>
        <end position="32"/>
    </location>
</feature>
<evidence type="ECO:0000256" key="8">
    <source>
        <dbReference type="ARBA" id="ARBA00022960"/>
    </source>
</evidence>
<keyword evidence="9" id="KW-0573">Peptidoglycan synthesis</keyword>
<evidence type="ECO:0000256" key="10">
    <source>
        <dbReference type="ARBA" id="ARBA00023316"/>
    </source>
</evidence>
<dbReference type="InterPro" id="IPR001967">
    <property type="entry name" value="Peptidase_S11_N"/>
</dbReference>
<keyword evidence="8" id="KW-0133">Cell shape</keyword>
<protein>
    <recommendedName>
        <fullName evidence="3">serine-type D-Ala-D-Ala carboxypeptidase</fullName>
        <ecNumber evidence="3">3.4.16.4</ecNumber>
    </recommendedName>
</protein>
<evidence type="ECO:0000256" key="5">
    <source>
        <dbReference type="ARBA" id="ARBA00022670"/>
    </source>
</evidence>
<dbReference type="InterPro" id="IPR018044">
    <property type="entry name" value="Peptidase_S11"/>
</dbReference>
<dbReference type="Gene3D" id="3.40.710.10">
    <property type="entry name" value="DD-peptidase/beta-lactamase superfamily"/>
    <property type="match status" value="1"/>
</dbReference>
<feature type="domain" description="Peptidase S11 D-Ala-D-Ala carboxypeptidase A C-terminal" evidence="15">
    <location>
        <begin position="290"/>
        <end position="376"/>
    </location>
</feature>
<evidence type="ECO:0000313" key="16">
    <source>
        <dbReference type="EMBL" id="MBD7910617.1"/>
    </source>
</evidence>
<evidence type="ECO:0000259" key="14">
    <source>
        <dbReference type="Pfam" id="PF00768"/>
    </source>
</evidence>
<proteinExistence type="inferred from homology"/>
<dbReference type="InterPro" id="IPR012338">
    <property type="entry name" value="Beta-lactam/transpept-like"/>
</dbReference>
<feature type="transmembrane region" description="Helical" evidence="13">
    <location>
        <begin position="398"/>
        <end position="415"/>
    </location>
</feature>
<name>A0ABR8PR35_9CLOT</name>
<keyword evidence="13" id="KW-0812">Transmembrane</keyword>
<evidence type="ECO:0000256" key="12">
    <source>
        <dbReference type="RuleBase" id="RU004016"/>
    </source>
</evidence>
<dbReference type="EC" id="3.4.16.4" evidence="3"/>
<accession>A0ABR8PR35</accession>
<gene>
    <name evidence="16" type="ORF">H9661_04510</name>
</gene>
<evidence type="ECO:0000256" key="4">
    <source>
        <dbReference type="ARBA" id="ARBA00022645"/>
    </source>
</evidence>
<dbReference type="EMBL" id="JACSRA010000005">
    <property type="protein sequence ID" value="MBD7910617.1"/>
    <property type="molecule type" value="Genomic_DNA"/>
</dbReference>
<evidence type="ECO:0000313" key="17">
    <source>
        <dbReference type="Proteomes" id="UP000627781"/>
    </source>
</evidence>
<reference evidence="16 17" key="1">
    <citation type="submission" date="2020-08" db="EMBL/GenBank/DDBJ databases">
        <title>A Genomic Blueprint of the Chicken Gut Microbiome.</title>
        <authorList>
            <person name="Gilroy R."/>
            <person name="Ravi A."/>
            <person name="Getino M."/>
            <person name="Pursley I."/>
            <person name="Horton D.L."/>
            <person name="Alikhan N.-F."/>
            <person name="Baker D."/>
            <person name="Gharbi K."/>
            <person name="Hall N."/>
            <person name="Watson M."/>
            <person name="Adriaenssens E.M."/>
            <person name="Foster-Nyarko E."/>
            <person name="Jarju S."/>
            <person name="Secka A."/>
            <person name="Antonio M."/>
            <person name="Oren A."/>
            <person name="Chaudhuri R."/>
            <person name="La Ragione R.M."/>
            <person name="Hildebrand F."/>
            <person name="Pallen M.J."/>
        </authorList>
    </citation>
    <scope>NUCLEOTIDE SEQUENCE [LARGE SCALE GENOMIC DNA]</scope>
    <source>
        <strain evidence="16 17">Sa3CVN1</strain>
    </source>
</reference>
<comment type="similarity">
    <text evidence="2 12">Belongs to the peptidase S11 family.</text>
</comment>
<evidence type="ECO:0000256" key="11">
    <source>
        <dbReference type="ARBA" id="ARBA00034000"/>
    </source>
</evidence>
<dbReference type="RefSeq" id="WP_191767806.1">
    <property type="nucleotide sequence ID" value="NZ_JACSRA010000005.1"/>
</dbReference>
<dbReference type="GO" id="GO:0004180">
    <property type="term" value="F:carboxypeptidase activity"/>
    <property type="evidence" value="ECO:0007669"/>
    <property type="project" value="UniProtKB-KW"/>
</dbReference>
<dbReference type="SUPFAM" id="SSF56601">
    <property type="entry name" value="beta-lactamase/transpeptidase-like"/>
    <property type="match status" value="1"/>
</dbReference>
<evidence type="ECO:0000256" key="13">
    <source>
        <dbReference type="SAM" id="Phobius"/>
    </source>
</evidence>
<keyword evidence="5" id="KW-0645">Protease</keyword>
<dbReference type="Pfam" id="PF00768">
    <property type="entry name" value="Peptidase_S11"/>
    <property type="match status" value="1"/>
</dbReference>
<evidence type="ECO:0000256" key="2">
    <source>
        <dbReference type="ARBA" id="ARBA00007164"/>
    </source>
</evidence>
<sequence length="435" mass="48643">MNRDKNKKNSLLKRIIITFSIFSIFVCAIPSLKVSAAKEPPKLNSNGVALMDATTGQLLYSKNPDTHYYPASTTKILTALVVLENAKLDDKVTVGKKPPTVDGTAIGLKEGEVFTVEELLLGLLMESGNDCAEALAEHVSGSNEEFAKLMNKRAKEAGATNSNFKNPSGLPDPDHYTTPRDLALIMKDAIKNPDFIRIDRTYSLQISPSTIDGSRRWLNNHNYILDSKSNYYYKYSVASKKGYTTEAHFTNIISATKDGHTLITSCLDGEGINQVYGDVNKIFDYGFENFELKKLYCEGDEIGSFMVDDETKVPLLAGKDIYYCTNIADKNNLKASIDYSDPIGLEKETFNRGNVLTIAKVLVNGTEFTELDLVSGIDREFNSKKAIDNFYDENSTKIKVAITAVLLLMIFIFINKKKQIVRKRRKSRINRIINR</sequence>
<feature type="domain" description="Peptidase S11 D-alanyl-D-alanine carboxypeptidase A N-terminal" evidence="14">
    <location>
        <begin position="37"/>
        <end position="269"/>
    </location>
</feature>
<evidence type="ECO:0000256" key="9">
    <source>
        <dbReference type="ARBA" id="ARBA00022984"/>
    </source>
</evidence>
<dbReference type="Pfam" id="PF07943">
    <property type="entry name" value="PBP5_C"/>
    <property type="match status" value="1"/>
</dbReference>
<dbReference type="InterPro" id="IPR012907">
    <property type="entry name" value="Peptidase_S11_C"/>
</dbReference>
<organism evidence="16 17">
    <name type="scientific">Clostridium cibarium</name>
    <dbReference type="NCBI Taxonomy" id="2762247"/>
    <lineage>
        <taxon>Bacteria</taxon>
        <taxon>Bacillati</taxon>
        <taxon>Bacillota</taxon>
        <taxon>Clostridia</taxon>
        <taxon>Eubacteriales</taxon>
        <taxon>Clostridiaceae</taxon>
        <taxon>Clostridium</taxon>
    </lineage>
</organism>
<dbReference type="PANTHER" id="PTHR21581">
    <property type="entry name" value="D-ALANYL-D-ALANINE CARBOXYPEPTIDASE"/>
    <property type="match status" value="1"/>
</dbReference>
<keyword evidence="10" id="KW-0961">Cell wall biogenesis/degradation</keyword>
<evidence type="ECO:0000256" key="3">
    <source>
        <dbReference type="ARBA" id="ARBA00012448"/>
    </source>
</evidence>
<dbReference type="PRINTS" id="PR00725">
    <property type="entry name" value="DADACBPTASE1"/>
</dbReference>